<dbReference type="Proteomes" id="UP000828390">
    <property type="component" value="Unassembled WGS sequence"/>
</dbReference>
<reference evidence="1" key="1">
    <citation type="journal article" date="2019" name="bioRxiv">
        <title>The Genome of the Zebra Mussel, Dreissena polymorpha: A Resource for Invasive Species Research.</title>
        <authorList>
            <person name="McCartney M.A."/>
            <person name="Auch B."/>
            <person name="Kono T."/>
            <person name="Mallez S."/>
            <person name="Zhang Y."/>
            <person name="Obille A."/>
            <person name="Becker A."/>
            <person name="Abrahante J.E."/>
            <person name="Garbe J."/>
            <person name="Badalamenti J.P."/>
            <person name="Herman A."/>
            <person name="Mangelson H."/>
            <person name="Liachko I."/>
            <person name="Sullivan S."/>
            <person name="Sone E.D."/>
            <person name="Koren S."/>
            <person name="Silverstein K.A.T."/>
            <person name="Beckman K.B."/>
            <person name="Gohl D.M."/>
        </authorList>
    </citation>
    <scope>NUCLEOTIDE SEQUENCE</scope>
    <source>
        <strain evidence="1">Duluth1</strain>
        <tissue evidence="1">Whole animal</tissue>
    </source>
</reference>
<organism evidence="1 2">
    <name type="scientific">Dreissena polymorpha</name>
    <name type="common">Zebra mussel</name>
    <name type="synonym">Mytilus polymorpha</name>
    <dbReference type="NCBI Taxonomy" id="45954"/>
    <lineage>
        <taxon>Eukaryota</taxon>
        <taxon>Metazoa</taxon>
        <taxon>Spiralia</taxon>
        <taxon>Lophotrochozoa</taxon>
        <taxon>Mollusca</taxon>
        <taxon>Bivalvia</taxon>
        <taxon>Autobranchia</taxon>
        <taxon>Heteroconchia</taxon>
        <taxon>Euheterodonta</taxon>
        <taxon>Imparidentia</taxon>
        <taxon>Neoheterodontei</taxon>
        <taxon>Myida</taxon>
        <taxon>Dreissenoidea</taxon>
        <taxon>Dreissenidae</taxon>
        <taxon>Dreissena</taxon>
    </lineage>
</organism>
<dbReference type="AlphaFoldDB" id="A0A9D4JTP9"/>
<protein>
    <submittedName>
        <fullName evidence="1">Uncharacterized protein</fullName>
    </submittedName>
</protein>
<evidence type="ECO:0000313" key="1">
    <source>
        <dbReference type="EMBL" id="KAH3822514.1"/>
    </source>
</evidence>
<dbReference type="EMBL" id="JAIWYP010000005">
    <property type="protein sequence ID" value="KAH3822514.1"/>
    <property type="molecule type" value="Genomic_DNA"/>
</dbReference>
<sequence>MSVISCDVDLCKAHMNEWKNTDQIISSHQLTQSGLLSAISLFYSTFFSSSQTLLQLLSERAFSP</sequence>
<accession>A0A9D4JTP9</accession>
<comment type="caution">
    <text evidence="1">The sequence shown here is derived from an EMBL/GenBank/DDBJ whole genome shotgun (WGS) entry which is preliminary data.</text>
</comment>
<proteinExistence type="predicted"/>
<name>A0A9D4JTP9_DREPO</name>
<evidence type="ECO:0000313" key="2">
    <source>
        <dbReference type="Proteomes" id="UP000828390"/>
    </source>
</evidence>
<reference evidence="1" key="2">
    <citation type="submission" date="2020-11" db="EMBL/GenBank/DDBJ databases">
        <authorList>
            <person name="McCartney M.A."/>
            <person name="Auch B."/>
            <person name="Kono T."/>
            <person name="Mallez S."/>
            <person name="Becker A."/>
            <person name="Gohl D.M."/>
            <person name="Silverstein K.A.T."/>
            <person name="Koren S."/>
            <person name="Bechman K.B."/>
            <person name="Herman A."/>
            <person name="Abrahante J.E."/>
            <person name="Garbe J."/>
        </authorList>
    </citation>
    <scope>NUCLEOTIDE SEQUENCE</scope>
    <source>
        <strain evidence="1">Duluth1</strain>
        <tissue evidence="1">Whole animal</tissue>
    </source>
</reference>
<keyword evidence="2" id="KW-1185">Reference proteome</keyword>
<gene>
    <name evidence="1" type="ORF">DPMN_124295</name>
</gene>